<feature type="domain" description="Membrane insertase YidC/Oxa/ALB C-terminal" evidence="11">
    <location>
        <begin position="46"/>
        <end position="258"/>
    </location>
</feature>
<dbReference type="PANTHER" id="PTHR12428">
    <property type="entry name" value="OXA1"/>
    <property type="match status" value="1"/>
</dbReference>
<dbReference type="InterPro" id="IPR028055">
    <property type="entry name" value="YidC/Oxa/ALB_C"/>
</dbReference>
<keyword evidence="7 10" id="KW-0472">Membrane</keyword>
<comment type="similarity">
    <text evidence="9">Belongs to the OXA1/ALB3/YidC family.</text>
</comment>
<feature type="transmembrane region" description="Helical" evidence="10">
    <location>
        <begin position="12"/>
        <end position="30"/>
    </location>
</feature>
<reference evidence="12 13" key="1">
    <citation type="submission" date="2017-09" db="EMBL/GenBank/DDBJ databases">
        <title>Depth-based differentiation of microbial function through sediment-hosted aquifers and enrichment of novel symbionts in the deep terrestrial subsurface.</title>
        <authorList>
            <person name="Probst A.J."/>
            <person name="Ladd B."/>
            <person name="Jarett J.K."/>
            <person name="Geller-Mcgrath D.E."/>
            <person name="Sieber C.M."/>
            <person name="Emerson J.B."/>
            <person name="Anantharaman K."/>
            <person name="Thomas B.C."/>
            <person name="Malmstrom R."/>
            <person name="Stieglmeier M."/>
            <person name="Klingl A."/>
            <person name="Woyke T."/>
            <person name="Ryan C.M."/>
            <person name="Banfield J.F."/>
        </authorList>
    </citation>
    <scope>NUCLEOTIDE SEQUENCE [LARGE SCALE GENOMIC DNA]</scope>
    <source>
        <strain evidence="12">CG10_big_fil_rev_8_21_14_0_10_45_14</strain>
    </source>
</reference>
<dbReference type="GO" id="GO:0015031">
    <property type="term" value="P:protein transport"/>
    <property type="evidence" value="ECO:0007669"/>
    <property type="project" value="UniProtKB-KW"/>
</dbReference>
<evidence type="ECO:0000256" key="5">
    <source>
        <dbReference type="ARBA" id="ARBA00022927"/>
    </source>
</evidence>
<comment type="caution">
    <text evidence="12">The sequence shown here is derived from an EMBL/GenBank/DDBJ whole genome shotgun (WGS) entry which is preliminary data.</text>
</comment>
<dbReference type="CDD" id="cd20070">
    <property type="entry name" value="5TM_YidC_Alb3"/>
    <property type="match status" value="1"/>
</dbReference>
<evidence type="ECO:0000256" key="1">
    <source>
        <dbReference type="ARBA" id="ARBA00004651"/>
    </source>
</evidence>
<sequence>MCLGILRKRAIIPGTMFGTLYTTILLQPLYNGLVGLASILPGHDLGLAIIALTLIVRFILFPLSKKAAETQVKMRMIEPKMKEIRETIKDKQEQGAKMLALYRDEGVNPFSSVLLILIQLPIIFALYRVFLSGVESRPELLYSFMKLPETVNSMFLGSFDLTGKSIIVAILVGVSQYFVMHVSMGKQKVEEKKSENTTKDGEKKSDFQSDFARSMQFQMRYLLPPFIAVISYSIGGAISLYWITSNIFQLTQELLIKRRLERSGVKK</sequence>
<keyword evidence="8" id="KW-0143">Chaperone</keyword>
<evidence type="ECO:0000313" key="12">
    <source>
        <dbReference type="EMBL" id="PIR46220.1"/>
    </source>
</evidence>
<evidence type="ECO:0000256" key="10">
    <source>
        <dbReference type="SAM" id="Phobius"/>
    </source>
</evidence>
<evidence type="ECO:0000256" key="6">
    <source>
        <dbReference type="ARBA" id="ARBA00022989"/>
    </source>
</evidence>
<dbReference type="InterPro" id="IPR001708">
    <property type="entry name" value="YidC/ALB3/OXA1/COX18"/>
</dbReference>
<dbReference type="NCBIfam" id="TIGR03592">
    <property type="entry name" value="yidC_oxa1_cterm"/>
    <property type="match status" value="1"/>
</dbReference>
<evidence type="ECO:0000256" key="3">
    <source>
        <dbReference type="ARBA" id="ARBA00022475"/>
    </source>
</evidence>
<dbReference type="InterPro" id="IPR047196">
    <property type="entry name" value="YidC_ALB_C"/>
</dbReference>
<evidence type="ECO:0000313" key="13">
    <source>
        <dbReference type="Proteomes" id="UP000230833"/>
    </source>
</evidence>
<dbReference type="PANTHER" id="PTHR12428:SF65">
    <property type="entry name" value="CYTOCHROME C OXIDASE ASSEMBLY PROTEIN COX18, MITOCHONDRIAL"/>
    <property type="match status" value="1"/>
</dbReference>
<evidence type="ECO:0000256" key="2">
    <source>
        <dbReference type="ARBA" id="ARBA00022448"/>
    </source>
</evidence>
<proteinExistence type="inferred from homology"/>
<dbReference type="AlphaFoldDB" id="A0A2H0RIF8"/>
<feature type="transmembrane region" description="Helical" evidence="10">
    <location>
        <begin position="154"/>
        <end position="179"/>
    </location>
</feature>
<keyword evidence="2" id="KW-0813">Transport</keyword>
<evidence type="ECO:0000259" key="11">
    <source>
        <dbReference type="Pfam" id="PF02096"/>
    </source>
</evidence>
<organism evidence="12 13">
    <name type="scientific">Candidatus Vogelbacteria bacterium CG10_big_fil_rev_8_21_14_0_10_45_14</name>
    <dbReference type="NCBI Taxonomy" id="1975042"/>
    <lineage>
        <taxon>Bacteria</taxon>
        <taxon>Candidatus Vogeliibacteriota</taxon>
    </lineage>
</organism>
<keyword evidence="5" id="KW-0653">Protein transport</keyword>
<feature type="transmembrane region" description="Helical" evidence="10">
    <location>
        <begin position="45"/>
        <end position="64"/>
    </location>
</feature>
<dbReference type="Proteomes" id="UP000230833">
    <property type="component" value="Unassembled WGS sequence"/>
</dbReference>
<gene>
    <name evidence="12" type="ORF">COV07_04615</name>
</gene>
<dbReference type="GO" id="GO:0005886">
    <property type="term" value="C:plasma membrane"/>
    <property type="evidence" value="ECO:0007669"/>
    <property type="project" value="UniProtKB-SubCell"/>
</dbReference>
<dbReference type="GO" id="GO:0032977">
    <property type="term" value="F:membrane insertase activity"/>
    <property type="evidence" value="ECO:0007669"/>
    <property type="project" value="InterPro"/>
</dbReference>
<keyword evidence="3" id="KW-1003">Cell membrane</keyword>
<evidence type="ECO:0000256" key="4">
    <source>
        <dbReference type="ARBA" id="ARBA00022692"/>
    </source>
</evidence>
<dbReference type="Pfam" id="PF02096">
    <property type="entry name" value="60KD_IMP"/>
    <property type="match status" value="1"/>
</dbReference>
<name>A0A2H0RIF8_9BACT</name>
<comment type="subcellular location">
    <subcellularLocation>
        <location evidence="1">Cell membrane</location>
        <topology evidence="1">Multi-pass membrane protein</topology>
    </subcellularLocation>
    <subcellularLocation>
        <location evidence="9">Membrane</location>
        <topology evidence="9">Multi-pass membrane protein</topology>
    </subcellularLocation>
</comment>
<feature type="transmembrane region" description="Helical" evidence="10">
    <location>
        <begin position="113"/>
        <end position="134"/>
    </location>
</feature>
<keyword evidence="4 9" id="KW-0812">Transmembrane</keyword>
<evidence type="ECO:0000256" key="7">
    <source>
        <dbReference type="ARBA" id="ARBA00023136"/>
    </source>
</evidence>
<keyword evidence="6 10" id="KW-1133">Transmembrane helix</keyword>
<feature type="transmembrane region" description="Helical" evidence="10">
    <location>
        <begin position="221"/>
        <end position="243"/>
    </location>
</feature>
<dbReference type="GO" id="GO:0051205">
    <property type="term" value="P:protein insertion into membrane"/>
    <property type="evidence" value="ECO:0007669"/>
    <property type="project" value="TreeGrafter"/>
</dbReference>
<evidence type="ECO:0000256" key="9">
    <source>
        <dbReference type="RuleBase" id="RU003945"/>
    </source>
</evidence>
<protein>
    <recommendedName>
        <fullName evidence="11">Membrane insertase YidC/Oxa/ALB C-terminal domain-containing protein</fullName>
    </recommendedName>
</protein>
<dbReference type="EMBL" id="PCYL01000049">
    <property type="protein sequence ID" value="PIR46220.1"/>
    <property type="molecule type" value="Genomic_DNA"/>
</dbReference>
<accession>A0A2H0RIF8</accession>
<evidence type="ECO:0000256" key="8">
    <source>
        <dbReference type="ARBA" id="ARBA00023186"/>
    </source>
</evidence>